<evidence type="ECO:0000313" key="2">
    <source>
        <dbReference type="EMBL" id="PHM30493.1"/>
    </source>
</evidence>
<evidence type="ECO:0000313" key="5">
    <source>
        <dbReference type="Proteomes" id="UP000224871"/>
    </source>
</evidence>
<protein>
    <submittedName>
        <fullName evidence="3">Uncharacterized protein</fullName>
    </submittedName>
</protein>
<feature type="chain" id="PRO_5013111277" evidence="1">
    <location>
        <begin position="33"/>
        <end position="138"/>
    </location>
</feature>
<dbReference type="EMBL" id="NIBU01000053">
    <property type="protein sequence ID" value="PHM30493.1"/>
    <property type="molecule type" value="Genomic_DNA"/>
</dbReference>
<organism evidence="3 4">
    <name type="scientific">Xenorhabdus innexi</name>
    <dbReference type="NCBI Taxonomy" id="290109"/>
    <lineage>
        <taxon>Bacteria</taxon>
        <taxon>Pseudomonadati</taxon>
        <taxon>Pseudomonadota</taxon>
        <taxon>Gammaproteobacteria</taxon>
        <taxon>Enterobacterales</taxon>
        <taxon>Morganellaceae</taxon>
        <taxon>Xenorhabdus</taxon>
    </lineage>
</organism>
<reference evidence="2 5" key="3">
    <citation type="journal article" date="2017" name="Nat. Microbiol.">
        <title>Natural product diversity associated with the nematode symbionts Photorhabdus and Xenorhabdus.</title>
        <authorList>
            <person name="Tobias N.J."/>
            <person name="Wolff H."/>
            <person name="Djahanschiri B."/>
            <person name="Grundmann F."/>
            <person name="Kronenwerth M."/>
            <person name="Shi Y.M."/>
            <person name="Simonyi S."/>
            <person name="Grun P."/>
            <person name="Shapiro-Ilan D."/>
            <person name="Pidot S.J."/>
            <person name="Stinear T.P."/>
            <person name="Ebersberger I."/>
            <person name="Bode H.B."/>
        </authorList>
    </citation>
    <scope>NUCLEOTIDE SEQUENCE [LARGE SCALE GENOMIC DNA]</scope>
    <source>
        <strain evidence="2 5">DSM 16336</strain>
    </source>
</reference>
<evidence type="ECO:0000313" key="3">
    <source>
        <dbReference type="EMBL" id="SIP74086.1"/>
    </source>
</evidence>
<keyword evidence="1" id="KW-0732">Signal</keyword>
<accession>A0A1N6MZ01</accession>
<feature type="signal peptide" evidence="1">
    <location>
        <begin position="1"/>
        <end position="32"/>
    </location>
</feature>
<keyword evidence="5" id="KW-1185">Reference proteome</keyword>
<proteinExistence type="predicted"/>
<sequence>MGISHGIVDKGEPMKRLLLPFFLLSLSFFSYAAHTTQDKIAETYCDVFGKASVDAFKTHDSPDVIAQNALNALHKKGLILKEIQSNKNEFITSIKQTVAEVREHKPTFPSSHHFDKSLAKSVKDCKIQIKQVLSQHDR</sequence>
<reference evidence="3" key="2">
    <citation type="submission" date="2016-12" db="EMBL/GenBank/DDBJ databases">
        <authorList>
            <person name="Song W.-J."/>
            <person name="Kurnit D.M."/>
        </authorList>
    </citation>
    <scope>NUCLEOTIDE SEQUENCE [LARGE SCALE GENOMIC DNA]</scope>
    <source>
        <strain evidence="3">HGB1681</strain>
    </source>
</reference>
<reference evidence="4" key="1">
    <citation type="submission" date="2016-12" db="EMBL/GenBank/DDBJ databases">
        <authorList>
            <person name="Gaudriault S."/>
        </authorList>
    </citation>
    <scope>NUCLEOTIDE SEQUENCE [LARGE SCALE GENOMIC DNA]</scope>
    <source>
        <strain evidence="4">HGB1681 (deposited as PTA-6826 in the American Type Culture Collection)</strain>
    </source>
</reference>
<name>A0A1N6MZ01_9GAMM</name>
<dbReference type="Proteomes" id="UP000196435">
    <property type="component" value="Unassembled WGS sequence"/>
</dbReference>
<dbReference type="AlphaFoldDB" id="A0A1N6MZ01"/>
<evidence type="ECO:0000313" key="4">
    <source>
        <dbReference type="Proteomes" id="UP000196435"/>
    </source>
</evidence>
<dbReference type="Proteomes" id="UP000224871">
    <property type="component" value="Unassembled WGS sequence"/>
</dbReference>
<gene>
    <name evidence="2" type="ORF">Xinn_03264</name>
    <name evidence="3" type="ORF">XIS1_510020</name>
</gene>
<evidence type="ECO:0000256" key="1">
    <source>
        <dbReference type="SAM" id="SignalP"/>
    </source>
</evidence>
<dbReference type="EMBL" id="FTLG01000194">
    <property type="protein sequence ID" value="SIP74086.1"/>
    <property type="molecule type" value="Genomic_DNA"/>
</dbReference>